<comment type="similarity">
    <text evidence="1">Belongs to the NAD(P)H dehydrogenase (quinone) family.</text>
</comment>
<keyword evidence="5" id="KW-1185">Reference proteome</keyword>
<evidence type="ECO:0000256" key="1">
    <source>
        <dbReference type="ARBA" id="ARBA00006252"/>
    </source>
</evidence>
<dbReference type="Gene3D" id="3.40.50.360">
    <property type="match status" value="1"/>
</dbReference>
<dbReference type="Proteomes" id="UP001595729">
    <property type="component" value="Unassembled WGS sequence"/>
</dbReference>
<accession>A0ABV7W0Q4</accession>
<gene>
    <name evidence="4" type="ORF">ACFOPI_06715</name>
</gene>
<dbReference type="SUPFAM" id="SSF52218">
    <property type="entry name" value="Flavoproteins"/>
    <property type="match status" value="1"/>
</dbReference>
<dbReference type="EC" id="1.6.99.-" evidence="4"/>
<reference evidence="5" key="1">
    <citation type="journal article" date="2019" name="Int. J. Syst. Evol. Microbiol.">
        <title>The Global Catalogue of Microorganisms (GCM) 10K type strain sequencing project: providing services to taxonomists for standard genome sequencing and annotation.</title>
        <authorList>
            <consortium name="The Broad Institute Genomics Platform"/>
            <consortium name="The Broad Institute Genome Sequencing Center for Infectious Disease"/>
            <person name="Wu L."/>
            <person name="Ma J."/>
        </authorList>
    </citation>
    <scope>NUCLEOTIDE SEQUENCE [LARGE SCALE GENOMIC DNA]</scope>
    <source>
        <strain evidence="5">KCTC 42501</strain>
    </source>
</reference>
<sequence>MSTEARRILIVNGHPDAGSRHLLHQLIDAYAEGAQAAGHELRRVDVGALDFPLLRSAADWEHGALPPSLQAAQDHIAWCQHLVLCFPLWLGDMPAVLKGFLEQVARPGFAFHRDERNPFGKKALGGRSARIVVTMGMPALVYRWYFRAHSVKSLERNILGFVGIAPVHETLVGLVDRLGEAGVAQWRAKLRKLGAQAA</sequence>
<protein>
    <submittedName>
        <fullName evidence="4">NAD(P)H-dependent oxidoreductase</fullName>
        <ecNumber evidence="4">1.-.-.-</ecNumber>
        <ecNumber evidence="4">1.6.99.-</ecNumber>
    </submittedName>
</protein>
<organism evidence="4 5">
    <name type="scientific">Hydrogenophaga luteola</name>
    <dbReference type="NCBI Taxonomy" id="1591122"/>
    <lineage>
        <taxon>Bacteria</taxon>
        <taxon>Pseudomonadati</taxon>
        <taxon>Pseudomonadota</taxon>
        <taxon>Betaproteobacteria</taxon>
        <taxon>Burkholderiales</taxon>
        <taxon>Comamonadaceae</taxon>
        <taxon>Hydrogenophaga</taxon>
    </lineage>
</organism>
<evidence type="ECO:0000256" key="2">
    <source>
        <dbReference type="ARBA" id="ARBA00023002"/>
    </source>
</evidence>
<comment type="caution">
    <text evidence="4">The sequence shown here is derived from an EMBL/GenBank/DDBJ whole genome shotgun (WGS) entry which is preliminary data.</text>
</comment>
<dbReference type="Pfam" id="PF02525">
    <property type="entry name" value="Flavodoxin_2"/>
    <property type="match status" value="1"/>
</dbReference>
<feature type="domain" description="Flavodoxin-like fold" evidence="3">
    <location>
        <begin position="7"/>
        <end position="191"/>
    </location>
</feature>
<dbReference type="InterPro" id="IPR029039">
    <property type="entry name" value="Flavoprotein-like_sf"/>
</dbReference>
<dbReference type="GO" id="GO:0016491">
    <property type="term" value="F:oxidoreductase activity"/>
    <property type="evidence" value="ECO:0007669"/>
    <property type="project" value="UniProtKB-KW"/>
</dbReference>
<name>A0ABV7W0Q4_9BURK</name>
<dbReference type="EC" id="1.-.-.-" evidence="4"/>
<dbReference type="EMBL" id="JBHRXX010000002">
    <property type="protein sequence ID" value="MFC3683280.1"/>
    <property type="molecule type" value="Genomic_DNA"/>
</dbReference>
<dbReference type="PANTHER" id="PTHR10204:SF34">
    <property type="entry name" value="NAD(P)H DEHYDROGENASE [QUINONE] 1 ISOFORM 1"/>
    <property type="match status" value="1"/>
</dbReference>
<keyword evidence="2 4" id="KW-0560">Oxidoreductase</keyword>
<evidence type="ECO:0000313" key="5">
    <source>
        <dbReference type="Proteomes" id="UP001595729"/>
    </source>
</evidence>
<dbReference type="RefSeq" id="WP_382172332.1">
    <property type="nucleotide sequence ID" value="NZ_JBHRXX010000002.1"/>
</dbReference>
<dbReference type="InterPro" id="IPR003680">
    <property type="entry name" value="Flavodoxin_fold"/>
</dbReference>
<evidence type="ECO:0000313" key="4">
    <source>
        <dbReference type="EMBL" id="MFC3683280.1"/>
    </source>
</evidence>
<evidence type="ECO:0000259" key="3">
    <source>
        <dbReference type="Pfam" id="PF02525"/>
    </source>
</evidence>
<dbReference type="PANTHER" id="PTHR10204">
    <property type="entry name" value="NAD P H OXIDOREDUCTASE-RELATED"/>
    <property type="match status" value="1"/>
</dbReference>
<proteinExistence type="inferred from homology"/>
<dbReference type="InterPro" id="IPR051545">
    <property type="entry name" value="NAD(P)H_dehydrogenase_qn"/>
</dbReference>